<comment type="similarity">
    <text evidence="10 11">Belongs to the TonB-dependent receptor family.</text>
</comment>
<keyword evidence="4 10" id="KW-0812">Transmembrane</keyword>
<name>A0A1G7X2D1_9BACT</name>
<dbReference type="GO" id="GO:0015344">
    <property type="term" value="F:siderophore uptake transmembrane transporter activity"/>
    <property type="evidence" value="ECO:0007669"/>
    <property type="project" value="TreeGrafter"/>
</dbReference>
<dbReference type="InterPro" id="IPR036942">
    <property type="entry name" value="Beta-barrel_TonB_sf"/>
</dbReference>
<dbReference type="NCBIfam" id="TIGR04056">
    <property type="entry name" value="OMP_RagA_SusC"/>
    <property type="match status" value="1"/>
</dbReference>
<dbReference type="SUPFAM" id="SSF56935">
    <property type="entry name" value="Porins"/>
    <property type="match status" value="1"/>
</dbReference>
<evidence type="ECO:0000256" key="2">
    <source>
        <dbReference type="ARBA" id="ARBA00022448"/>
    </source>
</evidence>
<dbReference type="AlphaFoldDB" id="A0A1G7X2D1"/>
<accession>A0A1G7X2D1</accession>
<feature type="domain" description="TonB-dependent receptor-like beta-barrel" evidence="13">
    <location>
        <begin position="449"/>
        <end position="930"/>
    </location>
</feature>
<evidence type="ECO:0000256" key="9">
    <source>
        <dbReference type="ARBA" id="ARBA00023237"/>
    </source>
</evidence>
<dbReference type="Proteomes" id="UP000198748">
    <property type="component" value="Unassembled WGS sequence"/>
</dbReference>
<dbReference type="InterPro" id="IPR023996">
    <property type="entry name" value="TonB-dep_OMP_SusC/RagA"/>
</dbReference>
<proteinExistence type="inferred from homology"/>
<keyword evidence="7 10" id="KW-0472">Membrane</keyword>
<dbReference type="Pfam" id="PF13715">
    <property type="entry name" value="CarbopepD_reg_2"/>
    <property type="match status" value="1"/>
</dbReference>
<evidence type="ECO:0000256" key="8">
    <source>
        <dbReference type="ARBA" id="ARBA00023170"/>
    </source>
</evidence>
<keyword evidence="16" id="KW-1185">Reference proteome</keyword>
<dbReference type="InterPro" id="IPR039426">
    <property type="entry name" value="TonB-dep_rcpt-like"/>
</dbReference>
<gene>
    <name evidence="15" type="ORF">SAMN04487996_12326</name>
</gene>
<evidence type="ECO:0000256" key="1">
    <source>
        <dbReference type="ARBA" id="ARBA00004571"/>
    </source>
</evidence>
<evidence type="ECO:0000259" key="13">
    <source>
        <dbReference type="Pfam" id="PF00593"/>
    </source>
</evidence>
<keyword evidence="8" id="KW-0675">Receptor</keyword>
<dbReference type="EMBL" id="FNAN01000023">
    <property type="protein sequence ID" value="SDG78358.1"/>
    <property type="molecule type" value="Genomic_DNA"/>
</dbReference>
<evidence type="ECO:0000256" key="3">
    <source>
        <dbReference type="ARBA" id="ARBA00022452"/>
    </source>
</evidence>
<keyword evidence="2 10" id="KW-0813">Transport</keyword>
<dbReference type="GO" id="GO:0044718">
    <property type="term" value="P:siderophore transmembrane transport"/>
    <property type="evidence" value="ECO:0007669"/>
    <property type="project" value="TreeGrafter"/>
</dbReference>
<dbReference type="Pfam" id="PF07715">
    <property type="entry name" value="Plug"/>
    <property type="match status" value="1"/>
</dbReference>
<evidence type="ECO:0000256" key="5">
    <source>
        <dbReference type="ARBA" id="ARBA00022729"/>
    </source>
</evidence>
<dbReference type="NCBIfam" id="TIGR04057">
    <property type="entry name" value="SusC_RagA_signa"/>
    <property type="match status" value="1"/>
</dbReference>
<keyword evidence="3 10" id="KW-1134">Transmembrane beta strand</keyword>
<feature type="signal peptide" evidence="12">
    <location>
        <begin position="1"/>
        <end position="22"/>
    </location>
</feature>
<dbReference type="InterPro" id="IPR008969">
    <property type="entry name" value="CarboxyPept-like_regulatory"/>
</dbReference>
<evidence type="ECO:0000256" key="6">
    <source>
        <dbReference type="ARBA" id="ARBA00023077"/>
    </source>
</evidence>
<dbReference type="InterPro" id="IPR037066">
    <property type="entry name" value="Plug_dom_sf"/>
</dbReference>
<organism evidence="15 16">
    <name type="scientific">Dyadobacter soli</name>
    <dbReference type="NCBI Taxonomy" id="659014"/>
    <lineage>
        <taxon>Bacteria</taxon>
        <taxon>Pseudomonadati</taxon>
        <taxon>Bacteroidota</taxon>
        <taxon>Cytophagia</taxon>
        <taxon>Cytophagales</taxon>
        <taxon>Spirosomataceae</taxon>
        <taxon>Dyadobacter</taxon>
    </lineage>
</organism>
<dbReference type="SUPFAM" id="SSF49464">
    <property type="entry name" value="Carboxypeptidase regulatory domain-like"/>
    <property type="match status" value="1"/>
</dbReference>
<feature type="domain" description="TonB-dependent receptor plug" evidence="14">
    <location>
        <begin position="118"/>
        <end position="247"/>
    </location>
</feature>
<dbReference type="InterPro" id="IPR000531">
    <property type="entry name" value="Beta-barrel_TonB"/>
</dbReference>
<dbReference type="PANTHER" id="PTHR30069:SF29">
    <property type="entry name" value="HEMOGLOBIN AND HEMOGLOBIN-HAPTOGLOBIN-BINDING PROTEIN 1-RELATED"/>
    <property type="match status" value="1"/>
</dbReference>
<dbReference type="Pfam" id="PF00593">
    <property type="entry name" value="TonB_dep_Rec_b-barrel"/>
    <property type="match status" value="1"/>
</dbReference>
<feature type="chain" id="PRO_5011632190" evidence="12">
    <location>
        <begin position="23"/>
        <end position="1068"/>
    </location>
</feature>
<reference evidence="16" key="1">
    <citation type="submission" date="2016-10" db="EMBL/GenBank/DDBJ databases">
        <authorList>
            <person name="Varghese N."/>
            <person name="Submissions S."/>
        </authorList>
    </citation>
    <scope>NUCLEOTIDE SEQUENCE [LARGE SCALE GENOMIC DNA]</scope>
    <source>
        <strain evidence="16">DSM 25329</strain>
    </source>
</reference>
<evidence type="ECO:0000256" key="7">
    <source>
        <dbReference type="ARBA" id="ARBA00023136"/>
    </source>
</evidence>
<evidence type="ECO:0000256" key="12">
    <source>
        <dbReference type="SAM" id="SignalP"/>
    </source>
</evidence>
<evidence type="ECO:0000256" key="11">
    <source>
        <dbReference type="RuleBase" id="RU003357"/>
    </source>
</evidence>
<dbReference type="STRING" id="659014.SAMN04487996_12326"/>
<comment type="subcellular location">
    <subcellularLocation>
        <location evidence="1 10">Cell outer membrane</location>
        <topology evidence="1 10">Multi-pass membrane protein</topology>
    </subcellularLocation>
</comment>
<dbReference type="Gene3D" id="2.60.40.1120">
    <property type="entry name" value="Carboxypeptidase-like, regulatory domain"/>
    <property type="match status" value="1"/>
</dbReference>
<evidence type="ECO:0000256" key="4">
    <source>
        <dbReference type="ARBA" id="ARBA00022692"/>
    </source>
</evidence>
<keyword evidence="5 12" id="KW-0732">Signal</keyword>
<keyword evidence="6 11" id="KW-0798">TonB box</keyword>
<sequence>MRKTLLFLFLGCLLIPGWQAFAQDKQVSGVVTADDGSVLPGVNITLKGTTRGITTDIDGKYTISAPSSGTLVYSFVGYLSQSIVVGSKSTINVTLAADAQQLGEVVVTALGISRERKSLGYSTATISNTSITEARNTSPLDALNARVPGLSVNTASGAPGASTVLNIRGFNSVTGNNQPLFVIDGVPMNNRGNTSSTNAQNTNDDFNRSMDFGNQMNDINPNEIESITVLKGISASALYGSRAANGAILITTKRGKSGKTQVDISSSFAQSRILRVPHLQNTYGQGWSGLFDRLENGSWGPRLDGKTRLWGNVVDNSQMLKPFSAQEDNLKDFFDKGYEWNNSIAVSGGTETANYRVAYSNATADGVVPTNADSYKRNTLSLNGGLKLDKFSVNSNINYVHKNQKAVATGQGDDAGGGKVLWQEIIQIPRDHSIVDSKALLDPSSPYYKFMTLDNYFTPYAQNPYWTLYNQGNNYDEDRIFGNIEFGYQLLKSLDVKFRVGGDYSDAFQKDWGNVGKIADGTPNASANDVFGGVSQLAKQNRQFNSDLLLNFKHNFGSRFDVQAFLGHNLNERTGLTNFAKVTNLDLPGFYNLSNSSVTPTTFATSTKRRLVGIYGQATFGFDNWLYLTVGARNDWTSTLPKGKNSYFYPSASISAVLSDVFKLPADIPFVKVRFAAASAGNDADPYQVYSVYVPGSVRAGGFGNINFPFANRNAYEVSNNLGNQNLKPEISTEYEGGLELGFFGRRVGLDLSYYNKLTKNQIISLSLEPATGATTQTVNLGSVRNKGVELALNLIPLRTEKFEWGVTVNYNKIWNEVESLGLEGGSGNILLNDSYNVKLRAVVGKPLGAIYSPDAQRDPNGNIIVNATTGLPLVSSEETYRGSVNPNYTLGISTYLDYKGFKFSANGDYRNGGVFYSYTARLNYFNGNAYMSQYNDREPFVVPGSVIKVDDNKYEVNTVPVSRADVFTYYGGATSANEYNHVLPKTFFKLRNVSLTYSVPKKALEKLPVRGASVGIFGRNLVLWTPKGNHVVDPEANTFGTSLKNLYGEFAAGPSTATYGVQLNLSF</sequence>
<keyword evidence="9 10" id="KW-0998">Cell outer membrane</keyword>
<dbReference type="InterPro" id="IPR023997">
    <property type="entry name" value="TonB-dep_OMP_SusC/RagA_CS"/>
</dbReference>
<dbReference type="OrthoDB" id="9768177at2"/>
<evidence type="ECO:0000259" key="14">
    <source>
        <dbReference type="Pfam" id="PF07715"/>
    </source>
</evidence>
<dbReference type="GO" id="GO:0009279">
    <property type="term" value="C:cell outer membrane"/>
    <property type="evidence" value="ECO:0007669"/>
    <property type="project" value="UniProtKB-SubCell"/>
</dbReference>
<evidence type="ECO:0000313" key="16">
    <source>
        <dbReference type="Proteomes" id="UP000198748"/>
    </source>
</evidence>
<dbReference type="PANTHER" id="PTHR30069">
    <property type="entry name" value="TONB-DEPENDENT OUTER MEMBRANE RECEPTOR"/>
    <property type="match status" value="1"/>
</dbReference>
<evidence type="ECO:0000256" key="10">
    <source>
        <dbReference type="PROSITE-ProRule" id="PRU01360"/>
    </source>
</evidence>
<dbReference type="InterPro" id="IPR012910">
    <property type="entry name" value="Plug_dom"/>
</dbReference>
<evidence type="ECO:0000313" key="15">
    <source>
        <dbReference type="EMBL" id="SDG78358.1"/>
    </source>
</evidence>
<protein>
    <submittedName>
        <fullName evidence="15">TonB-linked outer membrane protein, SusC/RagA family</fullName>
    </submittedName>
</protein>
<dbReference type="Gene3D" id="2.170.130.10">
    <property type="entry name" value="TonB-dependent receptor, plug domain"/>
    <property type="match status" value="1"/>
</dbReference>
<dbReference type="RefSeq" id="WP_090156823.1">
    <property type="nucleotide sequence ID" value="NZ_FNAN01000023.1"/>
</dbReference>
<dbReference type="PROSITE" id="PS52016">
    <property type="entry name" value="TONB_DEPENDENT_REC_3"/>
    <property type="match status" value="1"/>
</dbReference>
<dbReference type="Gene3D" id="2.40.170.20">
    <property type="entry name" value="TonB-dependent receptor, beta-barrel domain"/>
    <property type="match status" value="1"/>
</dbReference>